<dbReference type="Proteomes" id="UP000051162">
    <property type="component" value="Unassembled WGS sequence"/>
</dbReference>
<organism evidence="2 3">
    <name type="scientific">Levilactobacillus namurensis DSM 19117</name>
    <dbReference type="NCBI Taxonomy" id="1423773"/>
    <lineage>
        <taxon>Bacteria</taxon>
        <taxon>Bacillati</taxon>
        <taxon>Bacillota</taxon>
        <taxon>Bacilli</taxon>
        <taxon>Lactobacillales</taxon>
        <taxon>Lactobacillaceae</taxon>
        <taxon>Levilactobacillus</taxon>
    </lineage>
</organism>
<dbReference type="PATRIC" id="fig|1423773.3.peg.1473"/>
<dbReference type="STRING" id="1423773.FD30_GL001436"/>
<accession>A0A0R1JZC9</accession>
<sequence length="180" mass="20179">MRPIYKWTLGIVGVLMIGLAVYQIGWWLKIPGLTAWSHQVAQQVPGMAYWLAAGMAVSGLVGLGLLGLGVLAPIRIPQTVLKTKLGTMAIPQRVLEKNLRYYLVDQLGLIDPQVTVRLRRRQRVIVRVDATTQPDHQLRDMALRTTHTVKTYLQNQLGMHAVIPVVRLAPVDRQRPVKVL</sequence>
<reference evidence="2 3" key="1">
    <citation type="journal article" date="2015" name="Genome Announc.">
        <title>Expanding the biotechnology potential of lactobacilli through comparative genomics of 213 strains and associated genera.</title>
        <authorList>
            <person name="Sun Z."/>
            <person name="Harris H.M."/>
            <person name="McCann A."/>
            <person name="Guo C."/>
            <person name="Argimon S."/>
            <person name="Zhang W."/>
            <person name="Yang X."/>
            <person name="Jeffery I.B."/>
            <person name="Cooney J.C."/>
            <person name="Kagawa T.F."/>
            <person name="Liu W."/>
            <person name="Song Y."/>
            <person name="Salvetti E."/>
            <person name="Wrobel A."/>
            <person name="Rasinkangas P."/>
            <person name="Parkhill J."/>
            <person name="Rea M.C."/>
            <person name="O'Sullivan O."/>
            <person name="Ritari J."/>
            <person name="Douillard F.P."/>
            <person name="Paul Ross R."/>
            <person name="Yang R."/>
            <person name="Briner A.E."/>
            <person name="Felis G.E."/>
            <person name="de Vos W.M."/>
            <person name="Barrangou R."/>
            <person name="Klaenhammer T.R."/>
            <person name="Caufield P.W."/>
            <person name="Cui Y."/>
            <person name="Zhang H."/>
            <person name="O'Toole P.W."/>
        </authorList>
    </citation>
    <scope>NUCLEOTIDE SEQUENCE [LARGE SCALE GENOMIC DNA]</scope>
    <source>
        <strain evidence="2 3">DSM 19117</strain>
    </source>
</reference>
<dbReference type="RefSeq" id="WP_146999995.1">
    <property type="nucleotide sequence ID" value="NZ_AZDT01000021.1"/>
</dbReference>
<dbReference type="EMBL" id="AZDT01000021">
    <property type="protein sequence ID" value="KRK76264.1"/>
    <property type="molecule type" value="Genomic_DNA"/>
</dbReference>
<proteinExistence type="predicted"/>
<keyword evidence="3" id="KW-1185">Reference proteome</keyword>
<keyword evidence="1" id="KW-0812">Transmembrane</keyword>
<evidence type="ECO:0008006" key="4">
    <source>
        <dbReference type="Google" id="ProtNLM"/>
    </source>
</evidence>
<gene>
    <name evidence="2" type="ORF">FD30_GL001436</name>
</gene>
<keyword evidence="1" id="KW-1133">Transmembrane helix</keyword>
<feature type="transmembrane region" description="Helical" evidence="1">
    <location>
        <begin position="7"/>
        <end position="28"/>
    </location>
</feature>
<evidence type="ECO:0000313" key="2">
    <source>
        <dbReference type="EMBL" id="KRK76264.1"/>
    </source>
</evidence>
<protein>
    <recommendedName>
        <fullName evidence="4">Alkaline shock response membrane anchor protein AmaP</fullName>
    </recommendedName>
</protein>
<dbReference type="GeneID" id="84781982"/>
<dbReference type="AlphaFoldDB" id="A0A0R1JZC9"/>
<evidence type="ECO:0000313" key="3">
    <source>
        <dbReference type="Proteomes" id="UP000051162"/>
    </source>
</evidence>
<name>A0A0R1JZC9_9LACO</name>
<keyword evidence="1" id="KW-0472">Membrane</keyword>
<comment type="caution">
    <text evidence="2">The sequence shown here is derived from an EMBL/GenBank/DDBJ whole genome shotgun (WGS) entry which is preliminary data.</text>
</comment>
<dbReference type="NCBIfam" id="NF033218">
    <property type="entry name" value="anchor_AmaP"/>
    <property type="match status" value="1"/>
</dbReference>
<evidence type="ECO:0000256" key="1">
    <source>
        <dbReference type="SAM" id="Phobius"/>
    </source>
</evidence>
<dbReference type="OrthoDB" id="2321719at2"/>
<feature type="transmembrane region" description="Helical" evidence="1">
    <location>
        <begin position="48"/>
        <end position="74"/>
    </location>
</feature>